<dbReference type="InterPro" id="IPR050346">
    <property type="entry name" value="FMO-like"/>
</dbReference>
<dbReference type="PRINTS" id="PR00370">
    <property type="entry name" value="FMOXYGENASE"/>
</dbReference>
<comment type="similarity">
    <text evidence="2 8">Belongs to the FMO family.</text>
</comment>
<evidence type="ECO:0000256" key="8">
    <source>
        <dbReference type="RuleBase" id="RU361177"/>
    </source>
</evidence>
<dbReference type="PANTHER" id="PTHR23023">
    <property type="entry name" value="DIMETHYLANILINE MONOOXYGENASE"/>
    <property type="match status" value="1"/>
</dbReference>
<keyword evidence="3 8" id="KW-0285">Flavoprotein</keyword>
<protein>
    <recommendedName>
        <fullName evidence="8">Flavin-containing monooxygenase</fullName>
        <ecNumber evidence="8">1.-.-.-</ecNumber>
    </recommendedName>
</protein>
<comment type="caution">
    <text evidence="9">The sequence shown here is derived from an EMBL/GenBank/DDBJ whole genome shotgun (WGS) entry which is preliminary data.</text>
</comment>
<dbReference type="InterPro" id="IPR036188">
    <property type="entry name" value="FAD/NAD-bd_sf"/>
</dbReference>
<dbReference type="OrthoDB" id="66881at2759"/>
<dbReference type="Pfam" id="PF00743">
    <property type="entry name" value="FMO-like"/>
    <property type="match status" value="2"/>
</dbReference>
<dbReference type="EMBL" id="NEDP02003738">
    <property type="protein sequence ID" value="OWF48026.1"/>
    <property type="molecule type" value="Genomic_DNA"/>
</dbReference>
<evidence type="ECO:0000256" key="7">
    <source>
        <dbReference type="ARBA" id="ARBA00023033"/>
    </source>
</evidence>
<dbReference type="GO" id="GO:0004499">
    <property type="term" value="F:N,N-dimethylaniline monooxygenase activity"/>
    <property type="evidence" value="ECO:0007669"/>
    <property type="project" value="InterPro"/>
</dbReference>
<dbReference type="EC" id="1.-.-.-" evidence="8"/>
<dbReference type="InterPro" id="IPR000960">
    <property type="entry name" value="Flavin_mOase"/>
</dbReference>
<dbReference type="Proteomes" id="UP000242188">
    <property type="component" value="Unassembled WGS sequence"/>
</dbReference>
<name>A0A210QH34_MIZYE</name>
<evidence type="ECO:0000313" key="9">
    <source>
        <dbReference type="EMBL" id="OWF48026.1"/>
    </source>
</evidence>
<proteinExistence type="inferred from homology"/>
<keyword evidence="7 8" id="KW-0503">Monooxygenase</keyword>
<organism evidence="9 10">
    <name type="scientific">Mizuhopecten yessoensis</name>
    <name type="common">Japanese scallop</name>
    <name type="synonym">Patinopecten yessoensis</name>
    <dbReference type="NCBI Taxonomy" id="6573"/>
    <lineage>
        <taxon>Eukaryota</taxon>
        <taxon>Metazoa</taxon>
        <taxon>Spiralia</taxon>
        <taxon>Lophotrochozoa</taxon>
        <taxon>Mollusca</taxon>
        <taxon>Bivalvia</taxon>
        <taxon>Autobranchia</taxon>
        <taxon>Pteriomorphia</taxon>
        <taxon>Pectinida</taxon>
        <taxon>Pectinoidea</taxon>
        <taxon>Pectinidae</taxon>
        <taxon>Mizuhopecten</taxon>
    </lineage>
</organism>
<evidence type="ECO:0000256" key="1">
    <source>
        <dbReference type="ARBA" id="ARBA00001974"/>
    </source>
</evidence>
<accession>A0A210QH34</accession>
<keyword evidence="4 8" id="KW-0274">FAD</keyword>
<dbReference type="SUPFAM" id="SSF51905">
    <property type="entry name" value="FAD/NAD(P)-binding domain"/>
    <property type="match status" value="2"/>
</dbReference>
<evidence type="ECO:0000256" key="4">
    <source>
        <dbReference type="ARBA" id="ARBA00022827"/>
    </source>
</evidence>
<gene>
    <name evidence="9" type="ORF">KP79_PYT13938</name>
</gene>
<keyword evidence="6 8" id="KW-0560">Oxidoreductase</keyword>
<dbReference type="Gene3D" id="3.50.50.60">
    <property type="entry name" value="FAD/NAD(P)-binding domain"/>
    <property type="match status" value="2"/>
</dbReference>
<dbReference type="PIRSF" id="PIRSF000332">
    <property type="entry name" value="FMO"/>
    <property type="match status" value="1"/>
</dbReference>
<dbReference type="FunFam" id="3.50.50.60:FF:000138">
    <property type="entry name" value="Flavin-containing monooxygenase"/>
    <property type="match status" value="1"/>
</dbReference>
<evidence type="ECO:0000256" key="3">
    <source>
        <dbReference type="ARBA" id="ARBA00022630"/>
    </source>
</evidence>
<keyword evidence="10" id="KW-1185">Reference proteome</keyword>
<evidence type="ECO:0000256" key="6">
    <source>
        <dbReference type="ARBA" id="ARBA00023002"/>
    </source>
</evidence>
<evidence type="ECO:0000313" key="10">
    <source>
        <dbReference type="Proteomes" id="UP000242188"/>
    </source>
</evidence>
<comment type="cofactor">
    <cofactor evidence="1 8">
        <name>FAD</name>
        <dbReference type="ChEBI" id="CHEBI:57692"/>
    </cofactor>
</comment>
<dbReference type="InterPro" id="IPR020946">
    <property type="entry name" value="Flavin_mOase-like"/>
</dbReference>
<reference evidence="9 10" key="1">
    <citation type="journal article" date="2017" name="Nat. Ecol. Evol.">
        <title>Scallop genome provides insights into evolution of bilaterian karyotype and development.</title>
        <authorList>
            <person name="Wang S."/>
            <person name="Zhang J."/>
            <person name="Jiao W."/>
            <person name="Li J."/>
            <person name="Xun X."/>
            <person name="Sun Y."/>
            <person name="Guo X."/>
            <person name="Huan P."/>
            <person name="Dong B."/>
            <person name="Zhang L."/>
            <person name="Hu X."/>
            <person name="Sun X."/>
            <person name="Wang J."/>
            <person name="Zhao C."/>
            <person name="Wang Y."/>
            <person name="Wang D."/>
            <person name="Huang X."/>
            <person name="Wang R."/>
            <person name="Lv J."/>
            <person name="Li Y."/>
            <person name="Zhang Z."/>
            <person name="Liu B."/>
            <person name="Lu W."/>
            <person name="Hui Y."/>
            <person name="Liang J."/>
            <person name="Zhou Z."/>
            <person name="Hou R."/>
            <person name="Li X."/>
            <person name="Liu Y."/>
            <person name="Li H."/>
            <person name="Ning X."/>
            <person name="Lin Y."/>
            <person name="Zhao L."/>
            <person name="Xing Q."/>
            <person name="Dou J."/>
            <person name="Li Y."/>
            <person name="Mao J."/>
            <person name="Guo H."/>
            <person name="Dou H."/>
            <person name="Li T."/>
            <person name="Mu C."/>
            <person name="Jiang W."/>
            <person name="Fu Q."/>
            <person name="Fu X."/>
            <person name="Miao Y."/>
            <person name="Liu J."/>
            <person name="Yu Q."/>
            <person name="Li R."/>
            <person name="Liao H."/>
            <person name="Li X."/>
            <person name="Kong Y."/>
            <person name="Jiang Z."/>
            <person name="Chourrout D."/>
            <person name="Li R."/>
            <person name="Bao Z."/>
        </authorList>
    </citation>
    <scope>NUCLEOTIDE SEQUENCE [LARGE SCALE GENOMIC DNA]</scope>
    <source>
        <strain evidence="9 10">PY_sf001</strain>
    </source>
</reference>
<dbReference type="GO" id="GO:0050661">
    <property type="term" value="F:NADP binding"/>
    <property type="evidence" value="ECO:0007669"/>
    <property type="project" value="InterPro"/>
</dbReference>
<keyword evidence="5" id="KW-0521">NADP</keyword>
<dbReference type="AlphaFoldDB" id="A0A210QH34"/>
<evidence type="ECO:0000256" key="5">
    <source>
        <dbReference type="ARBA" id="ARBA00022857"/>
    </source>
</evidence>
<sequence length="430" mass="48452">MTIRVAVIGAGAAGLCALRHLTTRQYKFRAVCFEQNSRLGGTWIYTDKTGVDDHGLPIHSSMYKNLTTNLPKELMAFPDFPFRGDLPSYVRHGDVLEYLESYADQFDLFKYIKFSTTVIWVEPLTSPDKVTWQVTYKALSDSVVTPVTENFDAVMVCNGHFAVPILPAIPGLDLFQGKAIHSHNYRYPAEFEGKLVVCLGAGASGISISVDVSTTAKQVYMCHRKPSLPTCLPDNVEQKPGVKNVTEHTVVFENGEEVTVDALLFCTGYRFSFPFLSPECHLTTENERIVPLYKHLIHTEYPSLSLIGITKIICPFLNFHHQVLFVIATLDGTITLPSRKNMDEDTAKDFSNRLKGGMPERYAHTMGPLQWRYYDEIADLVGSKRIPPVFKELYETVMQMRNKDFVNLKSFNYKISGPNTYVTSNDNLAT</sequence>
<evidence type="ECO:0000256" key="2">
    <source>
        <dbReference type="ARBA" id="ARBA00009183"/>
    </source>
</evidence>
<dbReference type="GO" id="GO:0050660">
    <property type="term" value="F:flavin adenine dinucleotide binding"/>
    <property type="evidence" value="ECO:0007669"/>
    <property type="project" value="InterPro"/>
</dbReference>